<proteinExistence type="predicted"/>
<dbReference type="RefSeq" id="WP_011277716.1">
    <property type="nucleotide sequence ID" value="NZ_BHWZ01000001.1"/>
</dbReference>
<protein>
    <submittedName>
        <fullName evidence="1">Uncharacterized protein</fullName>
    </submittedName>
</protein>
<dbReference type="EMBL" id="CP013694">
    <property type="protein sequence ID" value="ALU28886.1"/>
    <property type="molecule type" value="Genomic_DNA"/>
</dbReference>
<dbReference type="AlphaFoldDB" id="A0A0U3GV41"/>
<gene>
    <name evidence="1" type="ORF">ATY89_02175</name>
    <name evidence="2" type="ORF">ATZ20_05210</name>
</gene>
<dbReference type="Proteomes" id="UP000065473">
    <property type="component" value="Chromosome"/>
</dbReference>
<dbReference type="Proteomes" id="UP000060043">
    <property type="component" value="Chromosome"/>
</dbReference>
<sequence length="109" mass="13251">MLVKVPQRVFETIISELKSKVYDYNDSIKDFGVYLKPYHLVYKNDKKYIYIGKYWYKLEKNKGKLRWIYLGREKPYPNMPDPPEIPDYTIVRNKDGEYIIDSKILDYIK</sequence>
<dbReference type="GeneID" id="14551360"/>
<organism evidence="1 4">
    <name type="scientific">Sulfolobus acidocaldarius</name>
    <dbReference type="NCBI Taxonomy" id="2285"/>
    <lineage>
        <taxon>Archaea</taxon>
        <taxon>Thermoproteota</taxon>
        <taxon>Thermoprotei</taxon>
        <taxon>Sulfolobales</taxon>
        <taxon>Sulfolobaceae</taxon>
        <taxon>Sulfolobus</taxon>
    </lineage>
</organism>
<evidence type="ECO:0000313" key="3">
    <source>
        <dbReference type="Proteomes" id="UP000060043"/>
    </source>
</evidence>
<dbReference type="EMBL" id="CP013695">
    <property type="protein sequence ID" value="ALU31608.1"/>
    <property type="molecule type" value="Genomic_DNA"/>
</dbReference>
<reference evidence="3 4" key="1">
    <citation type="submission" date="2015-12" db="EMBL/GenBank/DDBJ databases">
        <title>A stable core within a dynamic pangenome in Sulfolobus acidocaldarius.</title>
        <authorList>
            <person name="Anderson R."/>
            <person name="Kouris A."/>
            <person name="Seward C."/>
            <person name="Campbell K."/>
            <person name="Whitaker R."/>
        </authorList>
    </citation>
    <scope>NUCLEOTIDE SEQUENCE [LARGE SCALE GENOMIC DNA]</scope>
    <source>
        <strain evidence="1 4">GG12-C01-09</strain>
        <strain evidence="2 3">NG05B_CO5_07</strain>
    </source>
</reference>
<evidence type="ECO:0000313" key="2">
    <source>
        <dbReference type="EMBL" id="ALU31608.1"/>
    </source>
</evidence>
<accession>A0A0U3GV41</accession>
<evidence type="ECO:0000313" key="4">
    <source>
        <dbReference type="Proteomes" id="UP000065473"/>
    </source>
</evidence>
<name>A0A0U3GV41_9CREN</name>
<dbReference type="OMA" id="YYGRYWW"/>
<dbReference type="PaxDb" id="1435377-SUSAZ_03850"/>
<evidence type="ECO:0000313" key="1">
    <source>
        <dbReference type="EMBL" id="ALU28886.1"/>
    </source>
</evidence>
<dbReference type="OrthoDB" id="46187at2157"/>